<comment type="caution">
    <text evidence="2">The sequence shown here is derived from an EMBL/GenBank/DDBJ whole genome shotgun (WGS) entry which is preliminary data.</text>
</comment>
<dbReference type="EMBL" id="VOGX01000018">
    <property type="protein sequence ID" value="TWV27645.1"/>
    <property type="molecule type" value="Genomic_DNA"/>
</dbReference>
<reference evidence="4" key="3">
    <citation type="submission" date="2019-07" db="EMBL/GenBank/DDBJ databases">
        <authorList>
            <person name="Pylro V."/>
            <person name="Dias A."/>
            <person name="Andreote F."/>
            <person name="Varani A."/>
            <person name="Andreote C."/>
            <person name="Bernardo E."/>
            <person name="Martins T."/>
        </authorList>
    </citation>
    <scope>NUCLEOTIDE SEQUENCE</scope>
    <source>
        <strain evidence="4">77</strain>
    </source>
</reference>
<evidence type="ECO:0008006" key="8">
    <source>
        <dbReference type="Google" id="ProtNLM"/>
    </source>
</evidence>
<name>A0A8G2E3M0_9ACTN</name>
<sequence length="199" mass="20278">MARMMRLLAAGVTLGLACAACATPEAEPVRSSSAADPGELARLPEVDVAGDPFSGMDVTTPEPARRIIGEVIADGERIILYTQGRKCGLVALPEKEAEAGQVSLQLLSAWPKGEGEGSGVLPGGPYMRTSGYGSGEDRAWAELSCGKDVAAVRYLPAGAAEGVRHEGAVSVRVSGTDGRLSIAAGSAANRSKVLSALAS</sequence>
<evidence type="ECO:0000313" key="7">
    <source>
        <dbReference type="Proteomes" id="UP000318052"/>
    </source>
</evidence>
<keyword evidence="7" id="KW-1185">Reference proteome</keyword>
<dbReference type="Proteomes" id="UP000292095">
    <property type="component" value="Unassembled WGS sequence"/>
</dbReference>
<dbReference type="EMBL" id="PKLL01000012">
    <property type="protein sequence ID" value="RZE24516.1"/>
    <property type="molecule type" value="Genomic_DNA"/>
</dbReference>
<reference evidence="4" key="2">
    <citation type="journal article" date="2019" name="Microbiol. Resour. Announc.">
        <title>Draft Genomic Sequences of Streptomyces misionensis and Streptomyces albidoflavus, bacteria applied for phytopathogen biocontrol.</title>
        <authorList>
            <person name="Pylro V."/>
            <person name="Dias A."/>
            <person name="Andreote F."/>
            <person name="Varani A."/>
            <person name="Andreote C."/>
            <person name="Bernardo E."/>
            <person name="Martins T."/>
        </authorList>
    </citation>
    <scope>NUCLEOTIDE SEQUENCE</scope>
    <source>
        <strain evidence="4">77</strain>
    </source>
</reference>
<organism evidence="2 6">
    <name type="scientific">Streptomyces albidoflavus</name>
    <dbReference type="NCBI Taxonomy" id="1886"/>
    <lineage>
        <taxon>Bacteria</taxon>
        <taxon>Bacillati</taxon>
        <taxon>Actinomycetota</taxon>
        <taxon>Actinomycetes</taxon>
        <taxon>Kitasatosporales</taxon>
        <taxon>Streptomycetaceae</taxon>
        <taxon>Streptomyces</taxon>
        <taxon>Streptomyces albidoflavus group</taxon>
    </lineage>
</organism>
<reference evidence="5 6" key="1">
    <citation type="submission" date="2017-12" db="EMBL/GenBank/DDBJ databases">
        <title>Population genomics insights into the ecological differentiation and adaptive evolution in streptomycetes.</title>
        <authorList>
            <person name="Li Y."/>
            <person name="Huang Y."/>
        </authorList>
    </citation>
    <scope>NUCLEOTIDE SEQUENCE [LARGE SCALE GENOMIC DNA]</scope>
    <source>
        <strain evidence="3 5">FXJ.2339</strain>
        <strain evidence="2 6">NBRC 100770</strain>
    </source>
</reference>
<feature type="signal peptide" evidence="1">
    <location>
        <begin position="1"/>
        <end position="22"/>
    </location>
</feature>
<feature type="chain" id="PRO_5044690132" description="Lipoprotein" evidence="1">
    <location>
        <begin position="23"/>
        <end position="199"/>
    </location>
</feature>
<dbReference type="Proteomes" id="UP000318052">
    <property type="component" value="Unassembled WGS sequence"/>
</dbReference>
<protein>
    <recommendedName>
        <fullName evidence="8">Lipoprotein</fullName>
    </recommendedName>
</protein>
<evidence type="ECO:0000313" key="5">
    <source>
        <dbReference type="Proteomes" id="UP000292095"/>
    </source>
</evidence>
<proteinExistence type="predicted"/>
<accession>A0A8G2E3M0</accession>
<gene>
    <name evidence="3" type="ORF">C0Q91_11225</name>
    <name evidence="2" type="ORF">C0Q92_11265</name>
    <name evidence="4" type="ORF">FRZ02_13855</name>
</gene>
<dbReference type="AlphaFoldDB" id="A0A8G2E3M0"/>
<dbReference type="RefSeq" id="WP_008412121.1">
    <property type="nucleotide sequence ID" value="NZ_CP108379.1"/>
</dbReference>
<dbReference type="EMBL" id="PKLK01000013">
    <property type="protein sequence ID" value="RZE41744.1"/>
    <property type="molecule type" value="Genomic_DNA"/>
</dbReference>
<evidence type="ECO:0000256" key="1">
    <source>
        <dbReference type="SAM" id="SignalP"/>
    </source>
</evidence>
<dbReference type="Proteomes" id="UP000292693">
    <property type="component" value="Unassembled WGS sequence"/>
</dbReference>
<evidence type="ECO:0000313" key="4">
    <source>
        <dbReference type="EMBL" id="TWV27645.1"/>
    </source>
</evidence>
<evidence type="ECO:0000313" key="3">
    <source>
        <dbReference type="EMBL" id="RZE41744.1"/>
    </source>
</evidence>
<dbReference type="PROSITE" id="PS51257">
    <property type="entry name" value="PROKAR_LIPOPROTEIN"/>
    <property type="match status" value="1"/>
</dbReference>
<keyword evidence="1" id="KW-0732">Signal</keyword>
<evidence type="ECO:0000313" key="2">
    <source>
        <dbReference type="EMBL" id="RZE24516.1"/>
    </source>
</evidence>
<evidence type="ECO:0000313" key="6">
    <source>
        <dbReference type="Proteomes" id="UP000292693"/>
    </source>
</evidence>